<feature type="binding site" evidence="17">
    <location>
        <begin position="303"/>
        <end position="310"/>
    </location>
    <ligand>
        <name>FAD</name>
        <dbReference type="ChEBI" id="CHEBI:57692"/>
    </ligand>
</feature>
<dbReference type="GO" id="GO:0032922">
    <property type="term" value="P:circadian regulation of gene expression"/>
    <property type="evidence" value="ECO:0007669"/>
    <property type="project" value="TreeGrafter"/>
</dbReference>
<evidence type="ECO:0000256" key="15">
    <source>
        <dbReference type="ARBA" id="ARBA00023170"/>
    </source>
</evidence>
<dbReference type="Gene3D" id="1.25.40.80">
    <property type="match status" value="1"/>
</dbReference>
<dbReference type="InterPro" id="IPR036155">
    <property type="entry name" value="Crypto/Photolyase_N_sf"/>
</dbReference>
<evidence type="ECO:0000256" key="6">
    <source>
        <dbReference type="ARBA" id="ARBA00022491"/>
    </source>
</evidence>
<feature type="domain" description="Photolyase/cryptochrome alpha/beta" evidence="19">
    <location>
        <begin position="10"/>
        <end position="139"/>
    </location>
</feature>
<evidence type="ECO:0000256" key="14">
    <source>
        <dbReference type="ARBA" id="ARBA00023163"/>
    </source>
</evidence>
<evidence type="ECO:0000256" key="11">
    <source>
        <dbReference type="ARBA" id="ARBA00022991"/>
    </source>
</evidence>
<feature type="site" description="Electron transfer via tryptophanyl radical" evidence="18">
    <location>
        <position position="334"/>
    </location>
</feature>
<dbReference type="Pfam" id="PF03441">
    <property type="entry name" value="FAD_binding_7"/>
    <property type="match status" value="1"/>
</dbReference>
<comment type="cofactor">
    <cofactor evidence="17">
        <name>FAD</name>
        <dbReference type="ChEBI" id="CHEBI:57692"/>
    </cofactor>
    <text evidence="17">Binds 1 FAD per subunit.</text>
</comment>
<dbReference type="AlphaFoldDB" id="A2A264"/>
<dbReference type="EMBL" id="AB291231">
    <property type="protein sequence ID" value="BAF45421.1"/>
    <property type="molecule type" value="mRNA"/>
</dbReference>
<dbReference type="SUPFAM" id="SSF52425">
    <property type="entry name" value="Cryptochrome/photolyase, N-terminal domain"/>
    <property type="match status" value="1"/>
</dbReference>
<dbReference type="InterPro" id="IPR036134">
    <property type="entry name" value="Crypto/Photolyase_FAD-like_sf"/>
</dbReference>
<dbReference type="GO" id="GO:0048471">
    <property type="term" value="C:perinuclear region of cytoplasm"/>
    <property type="evidence" value="ECO:0007669"/>
    <property type="project" value="UniProtKB-SubCell"/>
</dbReference>
<dbReference type="PANTHER" id="PTHR11455">
    <property type="entry name" value="CRYPTOCHROME"/>
    <property type="match status" value="1"/>
</dbReference>
<keyword evidence="10 17" id="KW-0274">FAD</keyword>
<accession>A2A264</accession>
<organism evidence="20">
    <name type="scientific">Dianemobius nigrofasciatus</name>
    <name type="common">band-legged ground cricket</name>
    <dbReference type="NCBI Taxonomy" id="209010"/>
    <lineage>
        <taxon>Eukaryota</taxon>
        <taxon>Metazoa</taxon>
        <taxon>Ecdysozoa</taxon>
        <taxon>Arthropoda</taxon>
        <taxon>Hexapoda</taxon>
        <taxon>Insecta</taxon>
        <taxon>Pterygota</taxon>
        <taxon>Neoptera</taxon>
        <taxon>Polyneoptera</taxon>
        <taxon>Orthoptera</taxon>
        <taxon>Ensifera</taxon>
        <taxon>Gryllidea</taxon>
        <taxon>Grylloidea</taxon>
        <taxon>Trigonidiidae</taxon>
        <taxon>Nemobiinae</taxon>
        <taxon>Dianemobius</taxon>
    </lineage>
</organism>
<feature type="site" description="Electron transfer via tryptophanyl radical" evidence="18">
    <location>
        <position position="389"/>
    </location>
</feature>
<evidence type="ECO:0000256" key="17">
    <source>
        <dbReference type="PIRSR" id="PIRSR602081-1"/>
    </source>
</evidence>
<dbReference type="SMR" id="A2A264"/>
<keyword evidence="12" id="KW-0805">Transcription regulation</keyword>
<keyword evidence="11" id="KW-0157">Chromophore</keyword>
<feature type="site" description="Electron transfer via tryptophanyl radical" evidence="18">
    <location>
        <position position="412"/>
    </location>
</feature>
<evidence type="ECO:0000256" key="16">
    <source>
        <dbReference type="ARBA" id="ARBA00023242"/>
    </source>
</evidence>
<dbReference type="GO" id="GO:0005634">
    <property type="term" value="C:nucleus"/>
    <property type="evidence" value="ECO:0007669"/>
    <property type="project" value="UniProtKB-SubCell"/>
</dbReference>
<evidence type="ECO:0000256" key="5">
    <source>
        <dbReference type="ARBA" id="ARBA00022490"/>
    </source>
</evidence>
<evidence type="ECO:0000256" key="2">
    <source>
        <dbReference type="ARBA" id="ARBA00004556"/>
    </source>
</evidence>
<keyword evidence="5" id="KW-0963">Cytoplasm</keyword>
<dbReference type="InterPro" id="IPR006050">
    <property type="entry name" value="DNA_photolyase_N"/>
</dbReference>
<keyword evidence="9" id="KW-0547">Nucleotide-binding</keyword>
<protein>
    <recommendedName>
        <fullName evidence="4">Cryptochrome-1</fullName>
    </recommendedName>
</protein>
<dbReference type="SUPFAM" id="SSF48173">
    <property type="entry name" value="Cryptochrome/photolyase FAD-binding domain"/>
    <property type="match status" value="1"/>
</dbReference>
<keyword evidence="7" id="KW-0600">Photoreceptor protein</keyword>
<evidence type="ECO:0000256" key="3">
    <source>
        <dbReference type="ARBA" id="ARBA00005862"/>
    </source>
</evidence>
<dbReference type="PROSITE" id="PS51645">
    <property type="entry name" value="PHR_CRY_ALPHA_BETA"/>
    <property type="match status" value="1"/>
</dbReference>
<evidence type="ECO:0000256" key="13">
    <source>
        <dbReference type="ARBA" id="ARBA00023108"/>
    </source>
</evidence>
<dbReference type="Gene3D" id="3.40.50.620">
    <property type="entry name" value="HUPs"/>
    <property type="match status" value="1"/>
</dbReference>
<dbReference type="InterPro" id="IPR005101">
    <property type="entry name" value="Cryptochr/Photolyase_FAD-bd"/>
</dbReference>
<dbReference type="Pfam" id="PF00875">
    <property type="entry name" value="DNA_photolyase"/>
    <property type="match status" value="1"/>
</dbReference>
<name>A2A264_9ORTH</name>
<sequence>MDNRSNVHKKVAVHRFRHGLRLHDNPALLDAVKDCDAFLPIFIFDGESAGTKLVGYNRMKFLLESLQDIDSQLKKYGGNLYLFHGTPLCVFQYISQTIGLHKLCFEQDCEPIWQHRDDLVKKFCKENGIKCIERVSHTLWNPHDVIKTNGGIPPLTFEMFVHTVSVIGPPPRPVEDVEWSVVNFGVLPMSSIPSDIKVFKNFPTPEDFGISSEVGNMNRIIQWIGGESQALRHLQERLKVEENAFREGYCLPNQARPDLLGPPTSQSAALRFGCLSVRKFYWSIQDMYSSICGPSPNQNITSQLIWREYFYTMSVGNEYYAEMDRNPICLNIPWKNDYGSDFNKWKEGKTGYPFIDAIMRQLIQEGWIHHVARNAVACFLTRGDLWISWEEGLNFFLQYLLDADWSVCAGNWMWVSSSAFEQLLDCSHCMCPVNYGRRLDPWGQYIKRYIPELKNYPVEYLYEPWKAPLHVQETAGCIVGKDYPERIIDHQIASEKNRSYMDEIRNRLMNPPPHCRPSSEKETRQFMWFPDDCSEHSSQ</sequence>
<dbReference type="PANTHER" id="PTHR11455:SF17">
    <property type="entry name" value="CRYPTOCHROME-1"/>
    <property type="match status" value="1"/>
</dbReference>
<dbReference type="GO" id="GO:0009881">
    <property type="term" value="F:photoreceptor activity"/>
    <property type="evidence" value="ECO:0007669"/>
    <property type="project" value="UniProtKB-KW"/>
</dbReference>
<evidence type="ECO:0000256" key="18">
    <source>
        <dbReference type="PIRSR" id="PIRSR602081-2"/>
    </source>
</evidence>
<evidence type="ECO:0000256" key="8">
    <source>
        <dbReference type="ARBA" id="ARBA00022630"/>
    </source>
</evidence>
<dbReference type="GO" id="GO:0071949">
    <property type="term" value="F:FAD binding"/>
    <property type="evidence" value="ECO:0007669"/>
    <property type="project" value="TreeGrafter"/>
</dbReference>
<evidence type="ECO:0000256" key="12">
    <source>
        <dbReference type="ARBA" id="ARBA00023015"/>
    </source>
</evidence>
<keyword evidence="7" id="KW-0716">Sensory transduction</keyword>
<keyword evidence="16" id="KW-0539">Nucleus</keyword>
<dbReference type="Gene3D" id="1.10.579.10">
    <property type="entry name" value="DNA Cyclobutane Dipyrimidine Photolyase, subunit A, domain 3"/>
    <property type="match status" value="1"/>
</dbReference>
<keyword evidence="15" id="KW-0675">Receptor</keyword>
<keyword evidence="13" id="KW-0090">Biological rhythms</keyword>
<reference evidence="20" key="1">
    <citation type="submission" date="2007-01" db="EMBL/GenBank/DDBJ databases">
        <title>Dianemobius nigrofasciatus mRNA for cryptochrome.</title>
        <authorList>
            <person name="Izawa N."/>
            <person name="Tufail M."/>
            <person name="Takeda M."/>
        </authorList>
    </citation>
    <scope>NUCLEOTIDE SEQUENCE</scope>
    <source>
        <tissue evidence="20">Head</tissue>
    </source>
</reference>
<dbReference type="GO" id="GO:0003677">
    <property type="term" value="F:DNA binding"/>
    <property type="evidence" value="ECO:0007669"/>
    <property type="project" value="TreeGrafter"/>
</dbReference>
<evidence type="ECO:0000256" key="1">
    <source>
        <dbReference type="ARBA" id="ARBA00004123"/>
    </source>
</evidence>
<evidence type="ECO:0000259" key="19">
    <source>
        <dbReference type="PROSITE" id="PS51645"/>
    </source>
</evidence>
<feature type="binding site" evidence="17">
    <location>
        <begin position="264"/>
        <end position="267"/>
    </location>
    <ligand>
        <name>FAD</name>
        <dbReference type="ChEBI" id="CHEBI:57692"/>
    </ligand>
</feature>
<evidence type="ECO:0000313" key="20">
    <source>
        <dbReference type="EMBL" id="BAF45421.1"/>
    </source>
</evidence>
<evidence type="ECO:0000256" key="10">
    <source>
        <dbReference type="ARBA" id="ARBA00022827"/>
    </source>
</evidence>
<dbReference type="InterPro" id="IPR014729">
    <property type="entry name" value="Rossmann-like_a/b/a_fold"/>
</dbReference>
<evidence type="ECO:0000256" key="7">
    <source>
        <dbReference type="ARBA" id="ARBA00022543"/>
    </source>
</evidence>
<dbReference type="InterPro" id="IPR002081">
    <property type="entry name" value="Cryptochrome/DNA_photolyase_1"/>
</dbReference>
<keyword evidence="14" id="KW-0804">Transcription</keyword>
<evidence type="ECO:0000256" key="9">
    <source>
        <dbReference type="ARBA" id="ARBA00022741"/>
    </source>
</evidence>
<comment type="subcellular location">
    <subcellularLocation>
        <location evidence="2">Cytoplasm</location>
        <location evidence="2">Perinuclear region</location>
    </subcellularLocation>
    <subcellularLocation>
        <location evidence="1">Nucleus</location>
    </subcellularLocation>
</comment>
<keyword evidence="6" id="KW-0678">Repressor</keyword>
<keyword evidence="8 17" id="KW-0285">Flavoprotein</keyword>
<dbReference type="GO" id="GO:0045892">
    <property type="term" value="P:negative regulation of DNA-templated transcription"/>
    <property type="evidence" value="ECO:0007669"/>
    <property type="project" value="TreeGrafter"/>
</dbReference>
<feature type="binding site" evidence="17">
    <location>
        <begin position="402"/>
        <end position="404"/>
    </location>
    <ligand>
        <name>FAD</name>
        <dbReference type="ChEBI" id="CHEBI:57692"/>
    </ligand>
</feature>
<evidence type="ECO:0000256" key="4">
    <source>
        <dbReference type="ARBA" id="ARBA00021159"/>
    </source>
</evidence>
<dbReference type="GO" id="GO:0043153">
    <property type="term" value="P:entrainment of circadian clock by photoperiod"/>
    <property type="evidence" value="ECO:0007669"/>
    <property type="project" value="TreeGrafter"/>
</dbReference>
<gene>
    <name evidence="20" type="primary">Cry</name>
</gene>
<proteinExistence type="evidence at transcript level"/>
<comment type="similarity">
    <text evidence="3">Belongs to the DNA photolyase class-1 family.</text>
</comment>
<dbReference type="PRINTS" id="PR00147">
    <property type="entry name" value="DNAPHOTLYASE"/>
</dbReference>